<feature type="transmembrane region" description="Helical" evidence="8">
    <location>
        <begin position="467"/>
        <end position="490"/>
    </location>
</feature>
<comment type="similarity">
    <text evidence="2">Belongs to the BCCT transporter (TC 2.A.15) family.</text>
</comment>
<evidence type="ECO:0000313" key="10">
    <source>
        <dbReference type="Proteomes" id="UP001254075"/>
    </source>
</evidence>
<organism evidence="9 10">
    <name type="scientific">Levilactobacillus namurensis</name>
    <dbReference type="NCBI Taxonomy" id="380393"/>
    <lineage>
        <taxon>Bacteria</taxon>
        <taxon>Bacillati</taxon>
        <taxon>Bacillota</taxon>
        <taxon>Bacilli</taxon>
        <taxon>Lactobacillales</taxon>
        <taxon>Lactobacillaceae</taxon>
        <taxon>Levilactobacillus</taxon>
    </lineage>
</organism>
<dbReference type="PANTHER" id="PTHR30047:SF7">
    <property type="entry name" value="HIGH-AFFINITY CHOLINE TRANSPORT PROTEIN"/>
    <property type="match status" value="1"/>
</dbReference>
<feature type="transmembrane region" description="Helical" evidence="8">
    <location>
        <begin position="133"/>
        <end position="156"/>
    </location>
</feature>
<proteinExistence type="inferred from homology"/>
<gene>
    <name evidence="9" type="ORF">RI532_12445</name>
</gene>
<evidence type="ECO:0000256" key="8">
    <source>
        <dbReference type="SAM" id="Phobius"/>
    </source>
</evidence>
<dbReference type="GO" id="GO:0005886">
    <property type="term" value="C:plasma membrane"/>
    <property type="evidence" value="ECO:0007669"/>
    <property type="project" value="UniProtKB-SubCell"/>
</dbReference>
<feature type="transmembrane region" description="Helical" evidence="8">
    <location>
        <begin position="48"/>
        <end position="68"/>
    </location>
</feature>
<reference evidence="9" key="1">
    <citation type="submission" date="2023-08" db="EMBL/GenBank/DDBJ databases">
        <authorList>
            <person name="Page C.A."/>
            <person name="Perez-Diaz I.M."/>
        </authorList>
    </citation>
    <scope>NUCLEOTIDE SEQUENCE</scope>
    <source>
        <strain evidence="9">3.8.38</strain>
    </source>
</reference>
<keyword evidence="6 8" id="KW-1133">Transmembrane helix</keyword>
<dbReference type="PANTHER" id="PTHR30047">
    <property type="entry name" value="HIGH-AFFINITY CHOLINE TRANSPORT PROTEIN-RELATED"/>
    <property type="match status" value="1"/>
</dbReference>
<feature type="transmembrane region" description="Helical" evidence="8">
    <location>
        <begin position="7"/>
        <end position="28"/>
    </location>
</feature>
<dbReference type="EMBL" id="JAVLAM010000002">
    <property type="protein sequence ID" value="MDT7015192.1"/>
    <property type="molecule type" value="Genomic_DNA"/>
</dbReference>
<name>A0AAW8W7M3_9LACO</name>
<sequence length="497" mass="55475">MNEKRQIDWFITLVPFVCVVIIAIFFLINPSFSQSVLVTLRYVVGDRLGVLFLALGVGCFLTTLYIAFSKTGNIRLGDETKPQYNNFTWGTMIFTSTMAADILFYSLIEWALYGGEKSVQKQGLQDWGLTYSLFHWGPIAWSFYLVLAVAFGYMLYVKGVTKQRFSEACRGLLGDRVDGPVGTLINFIAIFALICGTATTFSLTTPLIGEIITSLSGVHSSVIISVLVLLGIAVLYTANVLFGLKGVARAAKYCTYLFIALLFYFMIGGGQIRFIFENGFSSLGSLTQNFIELATRTDPMRLNHFPQKWTIYYWAYWMVWAVATPFFIAKISKGRTLKNLILGGYGWGLAGTFSSFIIMGSYGMYLQLTHRLDLIGFIANGGAYPEAILKIFHTLPLNQFGMVLLAITMVAFYIAVFDSITMVVSSYSYRRIGVDEEPERKIRIIWAIIFIVLPVALIFNNEGLANLQTISIVAALPMGVIIVMVIWSFFRDVKGAV</sequence>
<feature type="transmembrane region" description="Helical" evidence="8">
    <location>
        <begin position="311"/>
        <end position="328"/>
    </location>
</feature>
<evidence type="ECO:0000256" key="6">
    <source>
        <dbReference type="ARBA" id="ARBA00022989"/>
    </source>
</evidence>
<evidence type="ECO:0000256" key="4">
    <source>
        <dbReference type="ARBA" id="ARBA00022475"/>
    </source>
</evidence>
<feature type="transmembrane region" description="Helical" evidence="8">
    <location>
        <begin position="177"/>
        <end position="202"/>
    </location>
</feature>
<evidence type="ECO:0000256" key="3">
    <source>
        <dbReference type="ARBA" id="ARBA00022448"/>
    </source>
</evidence>
<keyword evidence="7 8" id="KW-0472">Membrane</keyword>
<feature type="transmembrane region" description="Helical" evidence="8">
    <location>
        <begin position="256"/>
        <end position="276"/>
    </location>
</feature>
<dbReference type="Proteomes" id="UP001254075">
    <property type="component" value="Unassembled WGS sequence"/>
</dbReference>
<evidence type="ECO:0000256" key="5">
    <source>
        <dbReference type="ARBA" id="ARBA00022692"/>
    </source>
</evidence>
<dbReference type="GO" id="GO:0022857">
    <property type="term" value="F:transmembrane transporter activity"/>
    <property type="evidence" value="ECO:0007669"/>
    <property type="project" value="InterPro"/>
</dbReference>
<feature type="transmembrane region" description="Helical" evidence="8">
    <location>
        <begin position="400"/>
        <end position="424"/>
    </location>
</feature>
<feature type="transmembrane region" description="Helical" evidence="8">
    <location>
        <begin position="222"/>
        <end position="244"/>
    </location>
</feature>
<feature type="transmembrane region" description="Helical" evidence="8">
    <location>
        <begin position="89"/>
        <end position="113"/>
    </location>
</feature>
<feature type="transmembrane region" description="Helical" evidence="8">
    <location>
        <begin position="444"/>
        <end position="461"/>
    </location>
</feature>
<evidence type="ECO:0000256" key="2">
    <source>
        <dbReference type="ARBA" id="ARBA00005658"/>
    </source>
</evidence>
<comment type="subcellular location">
    <subcellularLocation>
        <location evidence="1">Cell membrane</location>
        <topology evidence="1">Multi-pass membrane protein</topology>
    </subcellularLocation>
</comment>
<evidence type="ECO:0000256" key="7">
    <source>
        <dbReference type="ARBA" id="ARBA00023136"/>
    </source>
</evidence>
<feature type="transmembrane region" description="Helical" evidence="8">
    <location>
        <begin position="340"/>
        <end position="365"/>
    </location>
</feature>
<dbReference type="AlphaFoldDB" id="A0AAW8W7M3"/>
<keyword evidence="5 8" id="KW-0812">Transmembrane</keyword>
<evidence type="ECO:0000313" key="9">
    <source>
        <dbReference type="EMBL" id="MDT7015192.1"/>
    </source>
</evidence>
<dbReference type="InterPro" id="IPR000060">
    <property type="entry name" value="BCCT_transptr"/>
</dbReference>
<accession>A0AAW8W7M3</accession>
<protein>
    <submittedName>
        <fullName evidence="9">BCCT family transporter</fullName>
    </submittedName>
</protein>
<keyword evidence="3" id="KW-0813">Transport</keyword>
<evidence type="ECO:0000256" key="1">
    <source>
        <dbReference type="ARBA" id="ARBA00004651"/>
    </source>
</evidence>
<keyword evidence="4" id="KW-1003">Cell membrane</keyword>
<dbReference type="Pfam" id="PF02028">
    <property type="entry name" value="BCCT"/>
    <property type="match status" value="1"/>
</dbReference>
<comment type="caution">
    <text evidence="9">The sequence shown here is derived from an EMBL/GenBank/DDBJ whole genome shotgun (WGS) entry which is preliminary data.</text>
</comment>
<dbReference type="RefSeq" id="WP_021730604.1">
    <property type="nucleotide sequence ID" value="NZ_JAVLAM010000002.1"/>
</dbReference>